<comment type="caution">
    <text evidence="1">The sequence shown here is derived from an EMBL/GenBank/DDBJ whole genome shotgun (WGS) entry which is preliminary data.</text>
</comment>
<dbReference type="Proteomes" id="UP000867740">
    <property type="component" value="Unassembled WGS sequence"/>
</dbReference>
<dbReference type="EMBL" id="DACSUM010000055">
    <property type="protein sequence ID" value="HAT3584347.1"/>
    <property type="molecule type" value="Genomic_DNA"/>
</dbReference>
<gene>
    <name evidence="1" type="ORF">I8531_004725</name>
</gene>
<sequence length="91" mass="10547">MTSKLKQRRMRRLRDDVAWWREEANDWKEIALEHAAEIERLNCQVIHVVLPMMVPPAVIEGMKAKRVEHQLCLKCNDGARGGCSACAYNDR</sequence>
<accession>A0A9P3WHY5</accession>
<name>A0A9P3WHY5_KLUIN</name>
<protein>
    <submittedName>
        <fullName evidence="1">Uncharacterized protein</fullName>
    </submittedName>
</protein>
<evidence type="ECO:0000313" key="1">
    <source>
        <dbReference type="EMBL" id="HAT3584347.1"/>
    </source>
</evidence>
<evidence type="ECO:0000313" key="2">
    <source>
        <dbReference type="Proteomes" id="UP000867740"/>
    </source>
</evidence>
<reference evidence="1" key="2">
    <citation type="submission" date="2020-10" db="EMBL/GenBank/DDBJ databases">
        <authorList>
            <consortium name="NCBI Pathogen Detection Project"/>
        </authorList>
    </citation>
    <scope>NUCLEOTIDE SEQUENCE</scope>
    <source>
        <strain evidence="1">CAVp300</strain>
    </source>
</reference>
<proteinExistence type="predicted"/>
<organism evidence="1 2">
    <name type="scientific">Kluyvera intermedia</name>
    <name type="common">Enterobacter intermedius</name>
    <dbReference type="NCBI Taxonomy" id="61648"/>
    <lineage>
        <taxon>Bacteria</taxon>
        <taxon>Pseudomonadati</taxon>
        <taxon>Pseudomonadota</taxon>
        <taxon>Gammaproteobacteria</taxon>
        <taxon>Enterobacterales</taxon>
        <taxon>Enterobacteriaceae</taxon>
        <taxon>Kluyvera</taxon>
    </lineage>
</organism>
<dbReference type="AlphaFoldDB" id="A0A9P3WHY5"/>
<dbReference type="RefSeq" id="WP_047371469.1">
    <property type="nucleotide sequence ID" value="NZ_CABMNU010000005.1"/>
</dbReference>
<reference evidence="1" key="1">
    <citation type="journal article" date="2018" name="Genome Biol.">
        <title>SKESA: strategic k-mer extension for scrupulous assemblies.</title>
        <authorList>
            <person name="Souvorov A."/>
            <person name="Agarwala R."/>
            <person name="Lipman D.J."/>
        </authorList>
    </citation>
    <scope>NUCLEOTIDE SEQUENCE</scope>
    <source>
        <strain evidence="1">CAVp300</strain>
    </source>
</reference>